<dbReference type="SMART" id="SM00698">
    <property type="entry name" value="MORN"/>
    <property type="match status" value="8"/>
</dbReference>
<dbReference type="CTD" id="20324715"/>
<dbReference type="SUPFAM" id="SSF82185">
    <property type="entry name" value="Histone H3 K4-specific methyltransferase SET7/9 N-terminal domain"/>
    <property type="match status" value="2"/>
</dbReference>
<keyword evidence="6 13" id="KW-0812">Transmembrane</keyword>
<evidence type="ECO:0000256" key="3">
    <source>
        <dbReference type="ARBA" id="ARBA00004236"/>
    </source>
</evidence>
<evidence type="ECO:0000313" key="15">
    <source>
        <dbReference type="Proteomes" id="UP000054324"/>
    </source>
</evidence>
<keyword evidence="11" id="KW-0175">Coiled coil</keyword>
<feature type="region of interest" description="Disordered" evidence="12">
    <location>
        <begin position="630"/>
        <end position="672"/>
    </location>
</feature>
<sequence>MEGGRFDFNDGGSYVGEWHEGRAHGLGIATGPENQGEYSGEWTMGFESRGVYIWPSGNIYSGTWLKGKRHGEGVQVKGRWIYRGAFTTGFCGRYGVKESLTSCAKYEGSWHLNQFDGFGVETNSDGSVYAGAWSKGMRQGLGVRRSAPYALASEFNRAVRAAQSQNSIPSGTDSERGWRGTGSIGGGSGGDVRTGERGRPDERRSGFVLRSTSCPSPASQPGFRSASRGPEKRSIFKRGLFRKLRKQKSTGDLSTIGGQTIGGFSSTSGCGGGGLFQNRRRGGGSLRSTLSGSSQLTTNSFSRNEMKGLGNGGQGLHEFMDEPVGPNVTETYSGQWNADRRSGYGVAERSDGLKYAGEWFNNKKDGYGVTYFQDGTKEEGKYKENLLVQALNRRSKLFLLRHTKLRDAIEEAVKNAQDASKKAQETASEAAYQRSCLISNADRRSGYGVAERSDGLKYAGEWFNNKKDGYGVTYFQDGTKEEGKYKENLLVQALNRRSKLFLLRHTKLRDAIEEAVKNAQDASKKAQETASEAAYQRAQTARMVANTADARARDARKLSDQARSVAREFSPEFVQLGQQWEKQNPLLKKELFGVSKDVTDAANANRQPQHNLRAEGLLNGEGMTGNSLEVSGGSRQGSFRSSFRRHGANTHEPRSREIGQQNTDRQRYPNDFPPDMNNADNGLWPYKQSLQSGPGSMGQMGPNSQDPYSNFGNMTGRTPGGRPIARAATTGVTGIGYSSAEQRQMVQHMAQHPHSPYLMSSVSQQLDELTDAQTAYNYNTMPPGKPQPRIGANTQDGATFGGPQRERTAIANAQLSVAQEHKAKEIHMAEAQLVQPSEVHCASVGVVELNQYAKTTDSQSGDRSENAESGEHSSRVSEVMEIPFIQPIEPVPHVRRRTLPSIMTEPPVHPEKSGRNKWPKKPAAPVNKITDNRCRTPASRFGEDAVHSAENLPAHAADTYIIENGIRKRVQAVTQQNPRVPLAHRLPEDEEREGRRPEWTIAYDPYRPAMESTVVVSHLGPPPQYSEQNSGSVEPPLLPRTYRIESEISLLGATKEASMPDLPSACHSAVSGHGRGNTRQVGLTREELNRLTHARRLELMEEMERRKRGEIVIRLADIKDWIRSNFVIVFVLLINASLAFLFFNLLTGSTDTRSVPSAAQNRLTRAQSSPPTPNTAGTVQLAKKVISNAIKKAKLNGNRDEPSGSG</sequence>
<dbReference type="GO" id="GO:0005789">
    <property type="term" value="C:endoplasmic reticulum membrane"/>
    <property type="evidence" value="ECO:0007669"/>
    <property type="project" value="UniProtKB-SubCell"/>
</dbReference>
<feature type="region of interest" description="Disordered" evidence="12">
    <location>
        <begin position="162"/>
        <end position="314"/>
    </location>
</feature>
<gene>
    <name evidence="14" type="ORF">T265_10547</name>
</gene>
<evidence type="ECO:0000256" key="1">
    <source>
        <dbReference type="ARBA" id="ARBA00004163"/>
    </source>
</evidence>
<organism evidence="14 15">
    <name type="scientific">Opisthorchis viverrini</name>
    <name type="common">Southeast Asian liver fluke</name>
    <dbReference type="NCBI Taxonomy" id="6198"/>
    <lineage>
        <taxon>Eukaryota</taxon>
        <taxon>Metazoa</taxon>
        <taxon>Spiralia</taxon>
        <taxon>Lophotrochozoa</taxon>
        <taxon>Platyhelminthes</taxon>
        <taxon>Trematoda</taxon>
        <taxon>Digenea</taxon>
        <taxon>Opisthorchiida</taxon>
        <taxon>Opisthorchiata</taxon>
        <taxon>Opisthorchiidae</taxon>
        <taxon>Opisthorchis</taxon>
    </lineage>
</organism>
<keyword evidence="10 13" id="KW-0472">Membrane</keyword>
<dbReference type="OrthoDB" id="284854at2759"/>
<evidence type="ECO:0000256" key="13">
    <source>
        <dbReference type="SAM" id="Phobius"/>
    </source>
</evidence>
<feature type="compositionally biased region" description="Polar residues" evidence="12">
    <location>
        <begin position="162"/>
        <end position="172"/>
    </location>
</feature>
<accession>A0A075A0V9</accession>
<name>A0A075A0V9_OPIVI</name>
<evidence type="ECO:0000256" key="9">
    <source>
        <dbReference type="ARBA" id="ARBA00022989"/>
    </source>
</evidence>
<dbReference type="Proteomes" id="UP000054324">
    <property type="component" value="Unassembled WGS sequence"/>
</dbReference>
<feature type="region of interest" description="Disordered" evidence="12">
    <location>
        <begin position="902"/>
        <end position="935"/>
    </location>
</feature>
<feature type="compositionally biased region" description="Gly residues" evidence="12">
    <location>
        <begin position="179"/>
        <end position="192"/>
    </location>
</feature>
<dbReference type="InterPro" id="IPR003409">
    <property type="entry name" value="MORN"/>
</dbReference>
<evidence type="ECO:0000256" key="12">
    <source>
        <dbReference type="SAM" id="MobiDB-lite"/>
    </source>
</evidence>
<dbReference type="EMBL" id="KL597000">
    <property type="protein sequence ID" value="KER21044.1"/>
    <property type="molecule type" value="Genomic_DNA"/>
</dbReference>
<evidence type="ECO:0000256" key="8">
    <source>
        <dbReference type="ARBA" id="ARBA00022824"/>
    </source>
</evidence>
<keyword evidence="7" id="KW-0677">Repeat</keyword>
<evidence type="ECO:0008006" key="16">
    <source>
        <dbReference type="Google" id="ProtNLM"/>
    </source>
</evidence>
<evidence type="ECO:0000256" key="5">
    <source>
        <dbReference type="ARBA" id="ARBA00022475"/>
    </source>
</evidence>
<dbReference type="GO" id="GO:0030314">
    <property type="term" value="C:junctional membrane complex"/>
    <property type="evidence" value="ECO:0007669"/>
    <property type="project" value="InterPro"/>
</dbReference>
<feature type="region of interest" description="Disordered" evidence="12">
    <location>
        <begin position="1157"/>
        <end position="1178"/>
    </location>
</feature>
<evidence type="ECO:0000256" key="4">
    <source>
        <dbReference type="ARBA" id="ARBA00008599"/>
    </source>
</evidence>
<feature type="compositionally biased region" description="Basic residues" evidence="12">
    <location>
        <begin position="235"/>
        <end position="248"/>
    </location>
</feature>
<feature type="compositionally biased region" description="Low complexity" evidence="12">
    <location>
        <begin position="286"/>
        <end position="300"/>
    </location>
</feature>
<feature type="compositionally biased region" description="Basic and acidic residues" evidence="12">
    <location>
        <begin position="193"/>
        <end position="205"/>
    </location>
</feature>
<feature type="region of interest" description="Disordered" evidence="12">
    <location>
        <begin position="854"/>
        <end position="877"/>
    </location>
</feature>
<protein>
    <recommendedName>
        <fullName evidence="16">MORN repeat protein</fullName>
    </recommendedName>
</protein>
<evidence type="ECO:0000256" key="7">
    <source>
        <dbReference type="ARBA" id="ARBA00022737"/>
    </source>
</evidence>
<dbReference type="KEGG" id="ovi:T265_10547"/>
<evidence type="ECO:0000256" key="6">
    <source>
        <dbReference type="ARBA" id="ARBA00022692"/>
    </source>
</evidence>
<dbReference type="FunFam" id="2.20.110.10:FF:000001">
    <property type="entry name" value="Junctophilin"/>
    <property type="match status" value="2"/>
</dbReference>
<keyword evidence="15" id="KW-1185">Reference proteome</keyword>
<dbReference type="InterPro" id="IPR017191">
    <property type="entry name" value="Junctophilin"/>
</dbReference>
<feature type="compositionally biased region" description="Low complexity" evidence="12">
    <location>
        <begin position="631"/>
        <end position="641"/>
    </location>
</feature>
<dbReference type="Gene3D" id="2.20.110.10">
    <property type="entry name" value="Histone H3 K4-specific methyltransferase SET7/9 N-terminal domain"/>
    <property type="match status" value="3"/>
</dbReference>
<comment type="similarity">
    <text evidence="4">Belongs to the junctophilin family.</text>
</comment>
<evidence type="ECO:0000256" key="11">
    <source>
        <dbReference type="SAM" id="Coils"/>
    </source>
</evidence>
<feature type="compositionally biased region" description="Polar residues" evidence="12">
    <location>
        <begin position="210"/>
        <end position="219"/>
    </location>
</feature>
<dbReference type="GO" id="GO:0005886">
    <property type="term" value="C:plasma membrane"/>
    <property type="evidence" value="ECO:0007669"/>
    <property type="project" value="UniProtKB-SubCell"/>
</dbReference>
<feature type="coiled-coil region" evidence="11">
    <location>
        <begin position="402"/>
        <end position="429"/>
    </location>
</feature>
<dbReference type="RefSeq" id="XP_009175213.1">
    <property type="nucleotide sequence ID" value="XM_009176949.1"/>
</dbReference>
<dbReference type="GeneID" id="20324715"/>
<proteinExistence type="inferred from homology"/>
<dbReference type="STRING" id="6198.A0A075A0V9"/>
<feature type="transmembrane region" description="Helical" evidence="13">
    <location>
        <begin position="1126"/>
        <end position="1146"/>
    </location>
</feature>
<reference evidence="14 15" key="1">
    <citation type="submission" date="2013-11" db="EMBL/GenBank/DDBJ databases">
        <title>Opisthorchis viverrini - life in the bile duct.</title>
        <authorList>
            <person name="Young N.D."/>
            <person name="Nagarajan N."/>
            <person name="Lin S.J."/>
            <person name="Korhonen P.K."/>
            <person name="Jex A.R."/>
            <person name="Hall R.S."/>
            <person name="Safavi-Hemami H."/>
            <person name="Kaewkong W."/>
            <person name="Bertrand D."/>
            <person name="Gao S."/>
            <person name="Seet Q."/>
            <person name="Wongkham S."/>
            <person name="Teh B.T."/>
            <person name="Wongkham C."/>
            <person name="Intapan P.M."/>
            <person name="Maleewong W."/>
            <person name="Yang X."/>
            <person name="Hu M."/>
            <person name="Wang Z."/>
            <person name="Hofmann A."/>
            <person name="Sternberg P.W."/>
            <person name="Tan P."/>
            <person name="Wang J."/>
            <person name="Gasser R.B."/>
        </authorList>
    </citation>
    <scope>NUCLEOTIDE SEQUENCE [LARGE SCALE GENOMIC DNA]</scope>
</reference>
<evidence type="ECO:0000313" key="14">
    <source>
        <dbReference type="EMBL" id="KER21044.1"/>
    </source>
</evidence>
<keyword evidence="8" id="KW-0256">Endoplasmic reticulum</keyword>
<dbReference type="PANTHER" id="PTHR23085">
    <property type="entry name" value="GH28348P"/>
    <property type="match status" value="1"/>
</dbReference>
<evidence type="ECO:0000256" key="2">
    <source>
        <dbReference type="ARBA" id="ARBA00004184"/>
    </source>
</evidence>
<dbReference type="AlphaFoldDB" id="A0A075A0V9"/>
<feature type="coiled-coil region" evidence="11">
    <location>
        <begin position="505"/>
        <end position="532"/>
    </location>
</feature>
<keyword evidence="5" id="KW-1003">Cell membrane</keyword>
<keyword evidence="9 13" id="KW-1133">Transmembrane helix</keyword>
<comment type="subcellular location">
    <subcellularLocation>
        <location evidence="3">Cell membrane</location>
    </subcellularLocation>
    <subcellularLocation>
        <location evidence="2">Endomembrane system</location>
        <topology evidence="2">Peripheral membrane protein</topology>
    </subcellularLocation>
    <subcellularLocation>
        <location evidence="1">Endoplasmic reticulum membrane</location>
        <topology evidence="1">Single-pass type IV membrane protein</topology>
    </subcellularLocation>
</comment>
<evidence type="ECO:0000256" key="10">
    <source>
        <dbReference type="ARBA" id="ARBA00023136"/>
    </source>
</evidence>
<dbReference type="Pfam" id="PF02493">
    <property type="entry name" value="MORN"/>
    <property type="match status" value="8"/>
</dbReference>
<feature type="compositionally biased region" description="Basic and acidic residues" evidence="12">
    <location>
        <begin position="860"/>
        <end position="875"/>
    </location>
</feature>
<dbReference type="PANTHER" id="PTHR23085:SF16">
    <property type="entry name" value="GH28348P"/>
    <property type="match status" value="1"/>
</dbReference>